<dbReference type="AlphaFoldDB" id="A0A0L0BT13"/>
<evidence type="ECO:0000256" key="4">
    <source>
        <dbReference type="SAM" id="Coils"/>
    </source>
</evidence>
<evidence type="ECO:0000313" key="5">
    <source>
        <dbReference type="EMBL" id="KNC23220.1"/>
    </source>
</evidence>
<dbReference type="Gene3D" id="6.10.250.1710">
    <property type="match status" value="1"/>
</dbReference>
<comment type="similarity">
    <text evidence="1">Belongs to the SNF7 family.</text>
</comment>
<gene>
    <name evidence="5" type="ORF">FF38_11030</name>
</gene>
<dbReference type="OrthoDB" id="3973241at2759"/>
<dbReference type="STRING" id="7375.A0A0L0BT13"/>
<reference evidence="5 6" key="1">
    <citation type="journal article" date="2015" name="Nat. Commun.">
        <title>Lucilia cuprina genome unlocks parasitic fly biology to underpin future interventions.</title>
        <authorList>
            <person name="Anstead C.A."/>
            <person name="Korhonen P.K."/>
            <person name="Young N.D."/>
            <person name="Hall R.S."/>
            <person name="Jex A.R."/>
            <person name="Murali S.C."/>
            <person name="Hughes D.S."/>
            <person name="Lee S.F."/>
            <person name="Perry T."/>
            <person name="Stroehlein A.J."/>
            <person name="Ansell B.R."/>
            <person name="Breugelmans B."/>
            <person name="Hofmann A."/>
            <person name="Qu J."/>
            <person name="Dugan S."/>
            <person name="Lee S.L."/>
            <person name="Chao H."/>
            <person name="Dinh H."/>
            <person name="Han Y."/>
            <person name="Doddapaneni H.V."/>
            <person name="Worley K.C."/>
            <person name="Muzny D.M."/>
            <person name="Ioannidis P."/>
            <person name="Waterhouse R.M."/>
            <person name="Zdobnov E.M."/>
            <person name="James P.J."/>
            <person name="Bagnall N.H."/>
            <person name="Kotze A.C."/>
            <person name="Gibbs R.A."/>
            <person name="Richards S."/>
            <person name="Batterham P."/>
            <person name="Gasser R.B."/>
        </authorList>
    </citation>
    <scope>NUCLEOTIDE SEQUENCE [LARGE SCALE GENOMIC DNA]</scope>
    <source>
        <strain evidence="5 6">LS</strain>
        <tissue evidence="5">Full body</tissue>
    </source>
</reference>
<organism evidence="5 6">
    <name type="scientific">Lucilia cuprina</name>
    <name type="common">Green bottle fly</name>
    <name type="synonym">Australian sheep blowfly</name>
    <dbReference type="NCBI Taxonomy" id="7375"/>
    <lineage>
        <taxon>Eukaryota</taxon>
        <taxon>Metazoa</taxon>
        <taxon>Ecdysozoa</taxon>
        <taxon>Arthropoda</taxon>
        <taxon>Hexapoda</taxon>
        <taxon>Insecta</taxon>
        <taxon>Pterygota</taxon>
        <taxon>Neoptera</taxon>
        <taxon>Endopterygota</taxon>
        <taxon>Diptera</taxon>
        <taxon>Brachycera</taxon>
        <taxon>Muscomorpha</taxon>
        <taxon>Oestroidea</taxon>
        <taxon>Calliphoridae</taxon>
        <taxon>Luciliinae</taxon>
        <taxon>Lucilia</taxon>
    </lineage>
</organism>
<keyword evidence="2 4" id="KW-0175">Coiled coil</keyword>
<dbReference type="OMA" id="CTHFMEE"/>
<evidence type="ECO:0000313" key="6">
    <source>
        <dbReference type="Proteomes" id="UP000037069"/>
    </source>
</evidence>
<name>A0A0L0BT13_LUCCU</name>
<dbReference type="GO" id="GO:0032511">
    <property type="term" value="P:late endosome to vacuole transport via multivesicular body sorting pathway"/>
    <property type="evidence" value="ECO:0007669"/>
    <property type="project" value="TreeGrafter"/>
</dbReference>
<proteinExistence type="inferred from homology"/>
<keyword evidence="6" id="KW-1185">Reference proteome</keyword>
<feature type="coiled-coil region" evidence="4">
    <location>
        <begin position="19"/>
        <end position="149"/>
    </location>
</feature>
<dbReference type="Pfam" id="PF03357">
    <property type="entry name" value="Snf7"/>
    <property type="match status" value="1"/>
</dbReference>
<dbReference type="GO" id="GO:0006900">
    <property type="term" value="P:vesicle budding from membrane"/>
    <property type="evidence" value="ECO:0007669"/>
    <property type="project" value="TreeGrafter"/>
</dbReference>
<protein>
    <recommendedName>
        <fullName evidence="3">Charged multivesicular body protein 5</fullName>
    </recommendedName>
</protein>
<dbReference type="Proteomes" id="UP000037069">
    <property type="component" value="Unassembled WGS sequence"/>
</dbReference>
<dbReference type="InterPro" id="IPR005024">
    <property type="entry name" value="Snf7_fam"/>
</dbReference>
<comment type="caution">
    <text evidence="5">The sequence shown here is derived from an EMBL/GenBank/DDBJ whole genome shotgun (WGS) entry which is preliminary data.</text>
</comment>
<dbReference type="PANTHER" id="PTHR22761:SF12">
    <property type="entry name" value="CHARGED MULTIVESICULAR BODY PROTEIN 5"/>
    <property type="match status" value="1"/>
</dbReference>
<sequence length="202" mass="23213">MNRLFGTKSQPKPSLNDAISSLETRISGLDVKIAKLNGELSTYQQKLGKMKEGPAKQHLKTQAMRILKQRKQIESQRDQLQSQSWNMEQATMTQDNLKNTMLTLDAMKSANKELKKQYGKVDIDKIESMQDEMADLMDLNDEIQNTMSRSYEVPDEINEEELDAELDLLYDEELENVDYLAAPEVPQFVDEPEPQLNELNTN</sequence>
<evidence type="ECO:0000256" key="1">
    <source>
        <dbReference type="ARBA" id="ARBA00006190"/>
    </source>
</evidence>
<evidence type="ECO:0000256" key="2">
    <source>
        <dbReference type="ARBA" id="ARBA00023054"/>
    </source>
</evidence>
<dbReference type="GO" id="GO:0005771">
    <property type="term" value="C:multivesicular body"/>
    <property type="evidence" value="ECO:0007669"/>
    <property type="project" value="TreeGrafter"/>
</dbReference>
<dbReference type="EMBL" id="JRES01001384">
    <property type="protein sequence ID" value="KNC23220.1"/>
    <property type="molecule type" value="Genomic_DNA"/>
</dbReference>
<dbReference type="PANTHER" id="PTHR22761">
    <property type="entry name" value="CHARGED MULTIVESICULAR BODY PROTEIN"/>
    <property type="match status" value="1"/>
</dbReference>
<accession>A0A0L0BT13</accession>
<evidence type="ECO:0000256" key="3">
    <source>
        <dbReference type="ARBA" id="ARBA00041078"/>
    </source>
</evidence>